<dbReference type="InterPro" id="IPR037401">
    <property type="entry name" value="SnoaL-like"/>
</dbReference>
<evidence type="ECO:0000259" key="3">
    <source>
        <dbReference type="Pfam" id="PF13577"/>
    </source>
</evidence>
<evidence type="ECO:0000313" key="5">
    <source>
        <dbReference type="Proteomes" id="UP001628179"/>
    </source>
</evidence>
<keyword evidence="2" id="KW-0732">Signal</keyword>
<evidence type="ECO:0000313" key="4">
    <source>
        <dbReference type="EMBL" id="GAB1316532.1"/>
    </source>
</evidence>
<evidence type="ECO:0000256" key="2">
    <source>
        <dbReference type="SAM" id="SignalP"/>
    </source>
</evidence>
<dbReference type="GeneID" id="98177485"/>
<dbReference type="Pfam" id="PF13577">
    <property type="entry name" value="SnoaL_4"/>
    <property type="match status" value="2"/>
</dbReference>
<accession>A0ABQ0GFI9</accession>
<sequence length="762" mass="83629">MWLTSISLAWLALASYTLAQKATTLDWLARDVRRVESVREIKDVTRTFCQLAQFGRWADMASLFAENGVVRVGNTTSDSLVANGPSAIESWLRTDHGEMDGVRPGSLSTWLADQPVTSLAADGLTAKARWLVLRLLGDGGGGTRIQGGVFENEYTSVEGSWKISLLHYYPQFDGDYAEGWGNTGTGSRTLPIIPYHYTPDSAGIPVLAPQTADEPPATKFSAEELSARIARLNEEDEVRNLQHTYGFYVDRRMWSDAADLFAQDAIITADGTRFNGSVRQALERMGPEGLTRGILNDHNLFDTIVNVDANGREATTRGIELGMIGSTETRAATWEFNVFLNRFVKDPDTNLWKIHSLNTTHLVVANYSAGWGTGGIRPHQTAPSPPPFLPISRSSLPTPNPTTTPSRAAPSTSLTELARRLSRSAAFDGAENISGAYGYFADDIRCQSFADLHHPLGHKESPGVGWYRTPERIAQACLARYSTYDPAPLRPRVPFHWRPQPVALVSRDGRSVTYRARLLQWGTSNATRGGFPGVGGFNGAVYHDQMALEDRNGTLLWKLWDLAIDEFYWQSVNWTAGWAAVNPRDPSSPANSSRVDPLLTEYPPDLALTDDAMGEREVGLAGGKPPLTVWPDIRRMWWAFRNPVSGRLPEWYWPGCVPCKARSNWALLENGYQEPPTGPSLVKTVRNGTEVTVSVAAGPEEPVVGVVVVMVESTGEVVTEGKLDGEESVTLEVPEAGNGTRTLVVVYGGSERLKPGQTRLIF</sequence>
<comment type="caution">
    <text evidence="4">The sequence shown here is derived from an EMBL/GenBank/DDBJ whole genome shotgun (WGS) entry which is preliminary data.</text>
</comment>
<feature type="compositionally biased region" description="Low complexity" evidence="1">
    <location>
        <begin position="392"/>
        <end position="412"/>
    </location>
</feature>
<feature type="domain" description="SnoaL-like" evidence="3">
    <location>
        <begin position="33"/>
        <end position="165"/>
    </location>
</feature>
<dbReference type="SUPFAM" id="SSF54427">
    <property type="entry name" value="NTF2-like"/>
    <property type="match status" value="3"/>
</dbReference>
<name>A0ABQ0GFI9_9PEZI</name>
<gene>
    <name evidence="4" type="ORF">MFIFM68171_06742</name>
</gene>
<dbReference type="Proteomes" id="UP001628179">
    <property type="component" value="Unassembled WGS sequence"/>
</dbReference>
<evidence type="ECO:0000256" key="1">
    <source>
        <dbReference type="SAM" id="MobiDB-lite"/>
    </source>
</evidence>
<proteinExistence type="predicted"/>
<dbReference type="RefSeq" id="XP_070918263.1">
    <property type="nucleotide sequence ID" value="XM_071062162.1"/>
</dbReference>
<feature type="domain" description="SnoaL-like" evidence="3">
    <location>
        <begin position="231"/>
        <end position="357"/>
    </location>
</feature>
<dbReference type="InterPro" id="IPR032710">
    <property type="entry name" value="NTF2-like_dom_sf"/>
</dbReference>
<feature type="chain" id="PRO_5045628925" evidence="2">
    <location>
        <begin position="20"/>
        <end position="762"/>
    </location>
</feature>
<protein>
    <submittedName>
        <fullName evidence="4">Nuclear transport factor 2 family protein</fullName>
    </submittedName>
</protein>
<feature type="signal peptide" evidence="2">
    <location>
        <begin position="1"/>
        <end position="19"/>
    </location>
</feature>
<dbReference type="Gene3D" id="3.10.450.50">
    <property type="match status" value="3"/>
</dbReference>
<reference evidence="4 5" key="1">
    <citation type="submission" date="2024-09" db="EMBL/GenBank/DDBJ databases">
        <title>Itraconazole resistance in Madurella fahalii resulting from another homologue of gene encoding cytochrome P450 14-alpha sterol demethylase (CYP51).</title>
        <authorList>
            <person name="Yoshioka I."/>
            <person name="Fahal A.H."/>
            <person name="Kaneko S."/>
            <person name="Yaguchi T."/>
        </authorList>
    </citation>
    <scope>NUCLEOTIDE SEQUENCE [LARGE SCALE GENOMIC DNA]</scope>
    <source>
        <strain evidence="4 5">IFM 68171</strain>
    </source>
</reference>
<dbReference type="EMBL" id="BAAFSV010000003">
    <property type="protein sequence ID" value="GAB1316532.1"/>
    <property type="molecule type" value="Genomic_DNA"/>
</dbReference>
<feature type="region of interest" description="Disordered" evidence="1">
    <location>
        <begin position="375"/>
        <end position="412"/>
    </location>
</feature>
<organism evidence="4 5">
    <name type="scientific">Madurella fahalii</name>
    <dbReference type="NCBI Taxonomy" id="1157608"/>
    <lineage>
        <taxon>Eukaryota</taxon>
        <taxon>Fungi</taxon>
        <taxon>Dikarya</taxon>
        <taxon>Ascomycota</taxon>
        <taxon>Pezizomycotina</taxon>
        <taxon>Sordariomycetes</taxon>
        <taxon>Sordariomycetidae</taxon>
        <taxon>Sordariales</taxon>
        <taxon>Sordariales incertae sedis</taxon>
        <taxon>Madurella</taxon>
    </lineage>
</organism>
<keyword evidence="5" id="KW-1185">Reference proteome</keyword>